<organism evidence="4 5">
    <name type="scientific">Alkalimonas collagenimarina</name>
    <dbReference type="NCBI Taxonomy" id="400390"/>
    <lineage>
        <taxon>Bacteria</taxon>
        <taxon>Pseudomonadati</taxon>
        <taxon>Pseudomonadota</taxon>
        <taxon>Gammaproteobacteria</taxon>
        <taxon>Alkalimonas</taxon>
    </lineage>
</organism>
<dbReference type="InterPro" id="IPR003593">
    <property type="entry name" value="AAA+_ATPase"/>
</dbReference>
<proteinExistence type="predicted"/>
<evidence type="ECO:0000259" key="3">
    <source>
        <dbReference type="PROSITE" id="PS50893"/>
    </source>
</evidence>
<comment type="caution">
    <text evidence="4">The sequence shown here is derived from an EMBL/GenBank/DDBJ whole genome shotgun (WGS) entry which is preliminary data.</text>
</comment>
<dbReference type="PANTHER" id="PTHR24220">
    <property type="entry name" value="IMPORT ATP-BINDING PROTEIN"/>
    <property type="match status" value="1"/>
</dbReference>
<dbReference type="PROSITE" id="PS50893">
    <property type="entry name" value="ABC_TRANSPORTER_2"/>
    <property type="match status" value="1"/>
</dbReference>
<keyword evidence="5" id="KW-1185">Reference proteome</keyword>
<dbReference type="EMBL" id="JAUZVZ010000015">
    <property type="protein sequence ID" value="MDP4536838.1"/>
    <property type="molecule type" value="Genomic_DNA"/>
</dbReference>
<dbReference type="PANTHER" id="PTHR24220:SF611">
    <property type="entry name" value="ATP-BINDING COMPONENT OF ABC TRANSPORTER-RELATED"/>
    <property type="match status" value="1"/>
</dbReference>
<reference evidence="4 5" key="1">
    <citation type="submission" date="2023-08" db="EMBL/GenBank/DDBJ databases">
        <authorList>
            <person name="Joshi A."/>
            <person name="Thite S."/>
        </authorList>
    </citation>
    <scope>NUCLEOTIDE SEQUENCE [LARGE SCALE GENOMIC DNA]</scope>
    <source>
        <strain evidence="4 5">AC40</strain>
    </source>
</reference>
<keyword evidence="1" id="KW-0547">Nucleotide-binding</keyword>
<dbReference type="RefSeq" id="WP_305894103.1">
    <property type="nucleotide sequence ID" value="NZ_JAUZVZ010000015.1"/>
</dbReference>
<dbReference type="InterPro" id="IPR017871">
    <property type="entry name" value="ABC_transporter-like_CS"/>
</dbReference>
<dbReference type="InterPro" id="IPR015854">
    <property type="entry name" value="ABC_transpr_LolD-like"/>
</dbReference>
<gene>
    <name evidence="4" type="ORF">Q3O60_11605</name>
</gene>
<dbReference type="GO" id="GO:0005524">
    <property type="term" value="F:ATP binding"/>
    <property type="evidence" value="ECO:0007669"/>
    <property type="project" value="UniProtKB-KW"/>
</dbReference>
<evidence type="ECO:0000313" key="5">
    <source>
        <dbReference type="Proteomes" id="UP001231616"/>
    </source>
</evidence>
<sequence length="231" mass="25582">MTDKPKKYVIDLKNLQFRWPGSSGWQLQLPGLQLEAGQHLFVRGASGSGKTTLLNLLSGITTPHQGELWLQQQPMHRLSASKRDTLRAQQIGVVFQQLNLIPYLSVIDNVLLVARFAGQSISASEERASQLLSRLGLVESIHQRAAAELSVGQQQRVAIARALLLRPALLIADEPTSALDADNRDAFMQLMLAEANDSGTTVIFVSHDTALRQYFHWYLDMEQLAQGVQAC</sequence>
<dbReference type="SUPFAM" id="SSF52540">
    <property type="entry name" value="P-loop containing nucleoside triphosphate hydrolases"/>
    <property type="match status" value="1"/>
</dbReference>
<evidence type="ECO:0000256" key="2">
    <source>
        <dbReference type="ARBA" id="ARBA00022840"/>
    </source>
</evidence>
<protein>
    <submittedName>
        <fullName evidence="4">ATP-binding cassette domain-containing protein</fullName>
    </submittedName>
</protein>
<feature type="domain" description="ABC transporter" evidence="3">
    <location>
        <begin position="10"/>
        <end position="230"/>
    </location>
</feature>
<dbReference type="Gene3D" id="3.40.50.300">
    <property type="entry name" value="P-loop containing nucleotide triphosphate hydrolases"/>
    <property type="match status" value="1"/>
</dbReference>
<dbReference type="PROSITE" id="PS00211">
    <property type="entry name" value="ABC_TRANSPORTER_1"/>
    <property type="match status" value="1"/>
</dbReference>
<keyword evidence="2 4" id="KW-0067">ATP-binding</keyword>
<dbReference type="InterPro" id="IPR027417">
    <property type="entry name" value="P-loop_NTPase"/>
</dbReference>
<name>A0ABT9H0K4_9GAMM</name>
<dbReference type="SMART" id="SM00382">
    <property type="entry name" value="AAA"/>
    <property type="match status" value="1"/>
</dbReference>
<dbReference type="Pfam" id="PF00005">
    <property type="entry name" value="ABC_tran"/>
    <property type="match status" value="1"/>
</dbReference>
<dbReference type="InterPro" id="IPR003439">
    <property type="entry name" value="ABC_transporter-like_ATP-bd"/>
</dbReference>
<dbReference type="Proteomes" id="UP001231616">
    <property type="component" value="Unassembled WGS sequence"/>
</dbReference>
<accession>A0ABT9H0K4</accession>
<evidence type="ECO:0000313" key="4">
    <source>
        <dbReference type="EMBL" id="MDP4536838.1"/>
    </source>
</evidence>
<evidence type="ECO:0000256" key="1">
    <source>
        <dbReference type="ARBA" id="ARBA00022741"/>
    </source>
</evidence>